<comment type="caution">
    <text evidence="7">The sequence shown here is derived from an EMBL/GenBank/DDBJ whole genome shotgun (WGS) entry which is preliminary data.</text>
</comment>
<dbReference type="PANTHER" id="PTHR43525">
    <property type="entry name" value="PROTEIN MALY"/>
    <property type="match status" value="1"/>
</dbReference>
<dbReference type="PANTHER" id="PTHR43525:SF1">
    <property type="entry name" value="PROTEIN MALY"/>
    <property type="match status" value="1"/>
</dbReference>
<evidence type="ECO:0000256" key="2">
    <source>
        <dbReference type="ARBA" id="ARBA00012224"/>
    </source>
</evidence>
<dbReference type="Proteomes" id="UP000305675">
    <property type="component" value="Unassembled WGS sequence"/>
</dbReference>
<dbReference type="EC" id="4.4.1.13" evidence="2"/>
<evidence type="ECO:0000313" key="8">
    <source>
        <dbReference type="Proteomes" id="UP000305675"/>
    </source>
</evidence>
<reference evidence="7 8" key="1">
    <citation type="submission" date="2019-04" db="EMBL/GenBank/DDBJ databases">
        <authorList>
            <person name="Hwang J.C."/>
        </authorList>
    </citation>
    <scope>NUCLEOTIDE SEQUENCE [LARGE SCALE GENOMIC DNA]</scope>
    <source>
        <strain evidence="7 8">IMCC35002</strain>
    </source>
</reference>
<evidence type="ECO:0000259" key="6">
    <source>
        <dbReference type="Pfam" id="PF00155"/>
    </source>
</evidence>
<keyword evidence="8" id="KW-1185">Reference proteome</keyword>
<dbReference type="EMBL" id="SWCJ01000014">
    <property type="protein sequence ID" value="TKB52771.1"/>
    <property type="molecule type" value="Genomic_DNA"/>
</dbReference>
<dbReference type="InterPro" id="IPR027619">
    <property type="entry name" value="C-S_lyase_PatB-like"/>
</dbReference>
<dbReference type="RefSeq" id="WP_136864394.1">
    <property type="nucleotide sequence ID" value="NZ_SWCJ01000014.1"/>
</dbReference>
<comment type="similarity">
    <text evidence="5">Belongs to the class-II pyridoxal-phosphate-dependent aminotransferase family. MalY/PatB cystathionine beta-lyase subfamily.</text>
</comment>
<evidence type="ECO:0000256" key="5">
    <source>
        <dbReference type="ARBA" id="ARBA00037974"/>
    </source>
</evidence>
<proteinExistence type="inferred from homology"/>
<dbReference type="AlphaFoldDB" id="A0A4U1BMJ0"/>
<dbReference type="InterPro" id="IPR015424">
    <property type="entry name" value="PyrdxlP-dep_Trfase"/>
</dbReference>
<keyword evidence="3" id="KW-0663">Pyridoxal phosphate</keyword>
<dbReference type="SUPFAM" id="SSF53383">
    <property type="entry name" value="PLP-dependent transferases"/>
    <property type="match status" value="1"/>
</dbReference>
<accession>A0A4U1BMJ0</accession>
<dbReference type="InterPro" id="IPR004839">
    <property type="entry name" value="Aminotransferase_I/II_large"/>
</dbReference>
<evidence type="ECO:0000256" key="3">
    <source>
        <dbReference type="ARBA" id="ARBA00022898"/>
    </source>
</evidence>
<name>A0A4U1BMJ0_9GAMM</name>
<dbReference type="Gene3D" id="3.40.640.10">
    <property type="entry name" value="Type I PLP-dependent aspartate aminotransferase-like (Major domain)"/>
    <property type="match status" value="1"/>
</dbReference>
<keyword evidence="4 7" id="KW-0456">Lyase</keyword>
<evidence type="ECO:0000313" key="7">
    <source>
        <dbReference type="EMBL" id="TKB52771.1"/>
    </source>
</evidence>
<dbReference type="GO" id="GO:0047804">
    <property type="term" value="F:cysteine-S-conjugate beta-lyase activity"/>
    <property type="evidence" value="ECO:0007669"/>
    <property type="project" value="UniProtKB-EC"/>
</dbReference>
<protein>
    <recommendedName>
        <fullName evidence="2">cysteine-S-conjugate beta-lyase</fullName>
        <ecNumber evidence="2">4.4.1.13</ecNumber>
    </recommendedName>
</protein>
<comment type="cofactor">
    <cofactor evidence="1">
        <name>pyridoxal 5'-phosphate</name>
        <dbReference type="ChEBI" id="CHEBI:597326"/>
    </cofactor>
</comment>
<dbReference type="InterPro" id="IPR051798">
    <property type="entry name" value="Class-II_PLP-Dep_Aminotrans"/>
</dbReference>
<dbReference type="InterPro" id="IPR015421">
    <property type="entry name" value="PyrdxlP-dep_Trfase_major"/>
</dbReference>
<dbReference type="CDD" id="cd00609">
    <property type="entry name" value="AAT_like"/>
    <property type="match status" value="1"/>
</dbReference>
<organism evidence="7 8">
    <name type="scientific">Ferrimonas aestuarii</name>
    <dbReference type="NCBI Taxonomy" id="2569539"/>
    <lineage>
        <taxon>Bacteria</taxon>
        <taxon>Pseudomonadati</taxon>
        <taxon>Pseudomonadota</taxon>
        <taxon>Gammaproteobacteria</taxon>
        <taxon>Alteromonadales</taxon>
        <taxon>Ferrimonadaceae</taxon>
        <taxon>Ferrimonas</taxon>
    </lineage>
</organism>
<dbReference type="OrthoDB" id="3224382at2"/>
<evidence type="ECO:0000256" key="4">
    <source>
        <dbReference type="ARBA" id="ARBA00023239"/>
    </source>
</evidence>
<dbReference type="Pfam" id="PF00155">
    <property type="entry name" value="Aminotran_1_2"/>
    <property type="match status" value="1"/>
</dbReference>
<sequence length="378" mass="41846">MHWDSLIERRGSDSLKWQRYQDESVLPMWVADMDFAIPDPVVDAIAKRAAHPVYGYGVISNETKGVICDWLARRWQVSVAQSHLVSVPAVVPGFNYLAQGFSKVGYFTPSYPPIAQVAANLKIESVAIALEAHEEAGKRVFPMPLAQLETAAQQGMDGFILCNPHNPGGTIWTEEELKQLVALSRRYGFEIISDEIHGDLIMPGNQHRSLLNYIGPDDKAAVLVSSGKSFNLAGLPQAFAIVPNSEQRLALKQRLSGFAPAHNVLAITAMEAAYRHGEPWLDSLREYLWNNWLEIDGKLGAMPQLTLMTPQATYLAWIDCRALGWADPVKVFESYGVGLSCGADFGSRGFVRLNFACPKSRLQIALSRMQKAITEYQG</sequence>
<dbReference type="NCBIfam" id="TIGR04350">
    <property type="entry name" value="C_S_lyase_PatB"/>
    <property type="match status" value="1"/>
</dbReference>
<dbReference type="Gene3D" id="3.90.1150.10">
    <property type="entry name" value="Aspartate Aminotransferase, domain 1"/>
    <property type="match status" value="1"/>
</dbReference>
<gene>
    <name evidence="7" type="ORF">FCL42_15795</name>
</gene>
<dbReference type="GO" id="GO:0030170">
    <property type="term" value="F:pyridoxal phosphate binding"/>
    <property type="evidence" value="ECO:0007669"/>
    <property type="project" value="InterPro"/>
</dbReference>
<feature type="domain" description="Aminotransferase class I/classII large" evidence="6">
    <location>
        <begin position="100"/>
        <end position="368"/>
    </location>
</feature>
<evidence type="ECO:0000256" key="1">
    <source>
        <dbReference type="ARBA" id="ARBA00001933"/>
    </source>
</evidence>
<dbReference type="InterPro" id="IPR015422">
    <property type="entry name" value="PyrdxlP-dep_Trfase_small"/>
</dbReference>